<feature type="signal peptide" evidence="1">
    <location>
        <begin position="1"/>
        <end position="23"/>
    </location>
</feature>
<dbReference type="Proteomes" id="UP000657177">
    <property type="component" value="Unassembled WGS sequence"/>
</dbReference>
<dbReference type="EMBL" id="JAAKDE010000011">
    <property type="protein sequence ID" value="MBA2133074.1"/>
    <property type="molecule type" value="Genomic_DNA"/>
</dbReference>
<dbReference type="Pfam" id="PF01841">
    <property type="entry name" value="Transglut_core"/>
    <property type="match status" value="1"/>
</dbReference>
<dbReference type="InterPro" id="IPR038765">
    <property type="entry name" value="Papain-like_cys_pep_sf"/>
</dbReference>
<protein>
    <recommendedName>
        <fullName evidence="2">Transglutaminase-like domain-containing protein</fullName>
    </recommendedName>
</protein>
<keyword evidence="1" id="KW-0732">Signal</keyword>
<dbReference type="SMART" id="SM00460">
    <property type="entry name" value="TGc"/>
    <property type="match status" value="1"/>
</dbReference>
<dbReference type="RefSeq" id="WP_181339531.1">
    <property type="nucleotide sequence ID" value="NZ_JAAKDE010000011.1"/>
</dbReference>
<feature type="domain" description="Transglutaminase-like" evidence="2">
    <location>
        <begin position="108"/>
        <end position="173"/>
    </location>
</feature>
<evidence type="ECO:0000259" key="2">
    <source>
        <dbReference type="SMART" id="SM00460"/>
    </source>
</evidence>
<reference evidence="3" key="1">
    <citation type="submission" date="2020-06" db="EMBL/GenBank/DDBJ databases">
        <title>Novel chitinolytic bacterium.</title>
        <authorList>
            <person name="Ungkulpasvich U."/>
            <person name="Kosugi A."/>
            <person name="Uke A."/>
        </authorList>
    </citation>
    <scope>NUCLEOTIDE SEQUENCE</scope>
    <source>
        <strain evidence="3">UUS1-1</strain>
    </source>
</reference>
<name>A0A8J6I1P3_9FIRM</name>
<dbReference type="InterPro" id="IPR002931">
    <property type="entry name" value="Transglutaminase-like"/>
</dbReference>
<comment type="caution">
    <text evidence="3">The sequence shown here is derived from an EMBL/GenBank/DDBJ whole genome shotgun (WGS) entry which is preliminary data.</text>
</comment>
<accession>A0A8J6I1P3</accession>
<evidence type="ECO:0000256" key="1">
    <source>
        <dbReference type="SAM" id="SignalP"/>
    </source>
</evidence>
<dbReference type="SUPFAM" id="SSF54001">
    <property type="entry name" value="Cysteine proteinases"/>
    <property type="match status" value="1"/>
</dbReference>
<gene>
    <name evidence="3" type="ORF">G5B42_05900</name>
</gene>
<dbReference type="Gene3D" id="3.10.620.30">
    <property type="match status" value="1"/>
</dbReference>
<evidence type="ECO:0000313" key="4">
    <source>
        <dbReference type="Proteomes" id="UP000657177"/>
    </source>
</evidence>
<evidence type="ECO:0000313" key="3">
    <source>
        <dbReference type="EMBL" id="MBA2133074.1"/>
    </source>
</evidence>
<dbReference type="Gene3D" id="2.40.160.50">
    <property type="entry name" value="membrane protein fhac: a member of the omp85/tpsb transporter family"/>
    <property type="match status" value="1"/>
</dbReference>
<organism evidence="3 4">
    <name type="scientific">Capillibacterium thermochitinicola</name>
    <dbReference type="NCBI Taxonomy" id="2699427"/>
    <lineage>
        <taxon>Bacteria</taxon>
        <taxon>Bacillati</taxon>
        <taxon>Bacillota</taxon>
        <taxon>Capillibacterium</taxon>
    </lineage>
</organism>
<sequence>MKKRQNHWLLTLTLCLLMILSNAKQTLAQGVKYDEEAPGVAYPFIWSSPGSPYLTELRNKYSLEGKVAGCENDYEKARAIVAWVNCLWEHHGINTPRRSDPLSILEEVEEGKRFRCVEYAIVVAGALNALGIPARTVGLKTKYVESELFGAGHVVAEAYLNDLGKWIMIDGQWGVIPTLDGTPLNAVELQQALASQTAGLDVYNDSGVDKEEYFNWIKDYLYYIDVPFDNRTGIDPEEYAGGILMLVPEKAIRPEKFQIKWRIKNAVYTHAVRDLYPRLTPEIYEDVAEKIAEIQKLFQSKSVDAQTGLYIEEIVIAGLDRTKEGIVKEQLPFKVGDKWTREQQELAEQRLGQLAVFNPLNVRVRAERIGGESVRVLVSTEDVHPFMVHPVKISLIGEVTKAVIFKGIDLLDQKFSHRIINPWGNGLSISAGVHWGTAPWWKIGLDYAGTQGKVYSWDYMNFICNDESFNQTHYHMEGFKTRFALAYLPAAGWKWTIALNYQENNFQVDQENKGQTYLSVETEIKRKKEEDIDLRFTYGKSLRKEEPDFQQGEISWTKVTGFNNNKLISRVCTGISSQETPLNYQFKGGGKGGIPLRGHEYNLAGNRYLSGYTEFHKLIVGNAFIGLFDLWGMAFIDYAKIIPAHRSYSDLPWEIDGGVGVVCDTPFGLLKAEVGLDNFKEKPIYYLTFEKNF</sequence>
<feature type="chain" id="PRO_5039131215" description="Transglutaminase-like domain-containing protein" evidence="1">
    <location>
        <begin position="24"/>
        <end position="693"/>
    </location>
</feature>
<proteinExistence type="predicted"/>
<dbReference type="Gene3D" id="3.10.20.310">
    <property type="entry name" value="membrane protein fhac"/>
    <property type="match status" value="1"/>
</dbReference>
<keyword evidence="4" id="KW-1185">Reference proteome</keyword>
<dbReference type="AlphaFoldDB" id="A0A8J6I1P3"/>